<dbReference type="EMBL" id="BAAANY010000032">
    <property type="protein sequence ID" value="GAA1708566.1"/>
    <property type="molecule type" value="Genomic_DNA"/>
</dbReference>
<evidence type="ECO:0000256" key="2">
    <source>
        <dbReference type="SAM" id="Phobius"/>
    </source>
</evidence>
<comment type="caution">
    <text evidence="3">The sequence shown here is derived from an EMBL/GenBank/DDBJ whole genome shotgun (WGS) entry which is preliminary data.</text>
</comment>
<feature type="region of interest" description="Disordered" evidence="1">
    <location>
        <begin position="280"/>
        <end position="338"/>
    </location>
</feature>
<keyword evidence="2" id="KW-0472">Membrane</keyword>
<evidence type="ECO:0000313" key="4">
    <source>
        <dbReference type="Proteomes" id="UP001500618"/>
    </source>
</evidence>
<name>A0ABN2INF3_9ACTN</name>
<feature type="region of interest" description="Disordered" evidence="1">
    <location>
        <begin position="1"/>
        <end position="20"/>
    </location>
</feature>
<accession>A0ABN2INF3</accession>
<dbReference type="RefSeq" id="WP_344314242.1">
    <property type="nucleotide sequence ID" value="NZ_BAAANY010000032.1"/>
</dbReference>
<feature type="transmembrane region" description="Helical" evidence="2">
    <location>
        <begin position="48"/>
        <end position="74"/>
    </location>
</feature>
<gene>
    <name evidence="3" type="ORF">GCM10009765_67620</name>
</gene>
<evidence type="ECO:0000313" key="3">
    <source>
        <dbReference type="EMBL" id="GAA1708566.1"/>
    </source>
</evidence>
<protein>
    <submittedName>
        <fullName evidence="3">Uncharacterized protein</fullName>
    </submittedName>
</protein>
<proteinExistence type="predicted"/>
<keyword evidence="2" id="KW-0812">Transmembrane</keyword>
<feature type="compositionally biased region" description="Pro residues" evidence="1">
    <location>
        <begin position="314"/>
        <end position="338"/>
    </location>
</feature>
<organism evidence="3 4">
    <name type="scientific">Fodinicola feengrottensis</name>
    <dbReference type="NCBI Taxonomy" id="435914"/>
    <lineage>
        <taxon>Bacteria</taxon>
        <taxon>Bacillati</taxon>
        <taxon>Actinomycetota</taxon>
        <taxon>Actinomycetes</taxon>
        <taxon>Mycobacteriales</taxon>
        <taxon>Fodinicola</taxon>
    </lineage>
</organism>
<reference evidence="3 4" key="1">
    <citation type="journal article" date="2019" name="Int. J. Syst. Evol. Microbiol.">
        <title>The Global Catalogue of Microorganisms (GCM) 10K type strain sequencing project: providing services to taxonomists for standard genome sequencing and annotation.</title>
        <authorList>
            <consortium name="The Broad Institute Genomics Platform"/>
            <consortium name="The Broad Institute Genome Sequencing Center for Infectious Disease"/>
            <person name="Wu L."/>
            <person name="Ma J."/>
        </authorList>
    </citation>
    <scope>NUCLEOTIDE SEQUENCE [LARGE SCALE GENOMIC DNA]</scope>
    <source>
        <strain evidence="3 4">JCM 14718</strain>
    </source>
</reference>
<dbReference type="Proteomes" id="UP001500618">
    <property type="component" value="Unassembled WGS sequence"/>
</dbReference>
<keyword evidence="2" id="KW-1133">Transmembrane helix</keyword>
<sequence length="338" mass="36944">MTSGPSGSRYGGRRQGNGHKSMVVRALERGNVTEPKYQKQFVEEAKNAGLSTAIFTPVNVVAGTLTSIGVWIALNPQTFDEKLIDAAISATPGVVVGSAVGVAQTLFSKYREVRKASKQAVKDRAEGKDPDTEPLDKFKQHDDAIAAQARKHRGLLGVTSRAIRALSQRLTGTNQRVDALQAQFAAELAAVRQESQSQLAAQRQYFEGRLAQQDHTIQARFAAGERRVRSEFDAHTSGVRSRLDRADERLDRHDSGLGLAQSGHNTNAARIDQLEQRARQQPPPLLPPADVARGQDLLNHARRSRDEQRAVPPSVNPPTPGQPYNQPPAPPSPHRPRQ</sequence>
<feature type="transmembrane region" description="Helical" evidence="2">
    <location>
        <begin position="86"/>
        <end position="107"/>
    </location>
</feature>
<keyword evidence="4" id="KW-1185">Reference proteome</keyword>
<evidence type="ECO:0000256" key="1">
    <source>
        <dbReference type="SAM" id="MobiDB-lite"/>
    </source>
</evidence>